<evidence type="ECO:0000313" key="1">
    <source>
        <dbReference type="EMBL" id="GGB00680.1"/>
    </source>
</evidence>
<organism evidence="1 2">
    <name type="scientific">Brucella endophytica</name>
    <dbReference type="NCBI Taxonomy" id="1963359"/>
    <lineage>
        <taxon>Bacteria</taxon>
        <taxon>Pseudomonadati</taxon>
        <taxon>Pseudomonadota</taxon>
        <taxon>Alphaproteobacteria</taxon>
        <taxon>Hyphomicrobiales</taxon>
        <taxon>Brucellaceae</taxon>
        <taxon>Brucella/Ochrobactrum group</taxon>
        <taxon>Brucella</taxon>
    </lineage>
</organism>
<sequence length="78" mass="8734">MSDDVWEMRYRAGKVRGIEVAVCARPRSEEYHVQLLGTFEGISDIGEPFIGRNAKRLASVFAESILASLECADITWSK</sequence>
<accession>A0A916WIK1</accession>
<dbReference type="RefSeq" id="WP_188825104.1">
    <property type="nucleotide sequence ID" value="NZ_BMHH01000013.1"/>
</dbReference>
<reference evidence="1" key="2">
    <citation type="submission" date="2020-09" db="EMBL/GenBank/DDBJ databases">
        <authorList>
            <person name="Sun Q."/>
            <person name="Zhou Y."/>
        </authorList>
    </citation>
    <scope>NUCLEOTIDE SEQUENCE</scope>
    <source>
        <strain evidence="1">CGMCC 1.15082</strain>
    </source>
</reference>
<dbReference type="AlphaFoldDB" id="A0A916WIK1"/>
<evidence type="ECO:0000313" key="2">
    <source>
        <dbReference type="Proteomes" id="UP000646478"/>
    </source>
</evidence>
<comment type="caution">
    <text evidence="1">The sequence shown here is derived from an EMBL/GenBank/DDBJ whole genome shotgun (WGS) entry which is preliminary data.</text>
</comment>
<dbReference type="Proteomes" id="UP000646478">
    <property type="component" value="Unassembled WGS sequence"/>
</dbReference>
<dbReference type="EMBL" id="BMHH01000013">
    <property type="protein sequence ID" value="GGB00680.1"/>
    <property type="molecule type" value="Genomic_DNA"/>
</dbReference>
<proteinExistence type="predicted"/>
<gene>
    <name evidence="1" type="ORF">GCM10011491_31090</name>
</gene>
<protein>
    <submittedName>
        <fullName evidence="1">Uncharacterized protein</fullName>
    </submittedName>
</protein>
<name>A0A916WIK1_9HYPH</name>
<reference evidence="1" key="1">
    <citation type="journal article" date="2014" name="Int. J. Syst. Evol. Microbiol.">
        <title>Complete genome sequence of Corynebacterium casei LMG S-19264T (=DSM 44701T), isolated from a smear-ripened cheese.</title>
        <authorList>
            <consortium name="US DOE Joint Genome Institute (JGI-PGF)"/>
            <person name="Walter F."/>
            <person name="Albersmeier A."/>
            <person name="Kalinowski J."/>
            <person name="Ruckert C."/>
        </authorList>
    </citation>
    <scope>NUCLEOTIDE SEQUENCE</scope>
    <source>
        <strain evidence="1">CGMCC 1.15082</strain>
    </source>
</reference>
<keyword evidence="2" id="KW-1185">Reference proteome</keyword>